<keyword evidence="2" id="KW-0805">Transcription regulation</keyword>
<feature type="compositionally biased region" description="Basic and acidic residues" evidence="5">
    <location>
        <begin position="282"/>
        <end position="304"/>
    </location>
</feature>
<dbReference type="Proteomes" id="UP000327157">
    <property type="component" value="Unassembled WGS sequence"/>
</dbReference>
<sequence length="476" mass="54505">MMIMPNLIQRLRSLVGLKGWDCCVFWKLSEDQSDCCCVGTEITQSDAGQELFPQVLACRDNMLQHPRIISCDLLAKMPSSMPLDSRYIYAETLISNQPSWLNFYNNTFLRTLEFKRQETIRTMVLIPIPGGLIELLVTKQHAVDFVTAQCSISLEEAALTNITGTRTMSEINSKQFLDHLSFKTTLENLNLQPYDASMERTSNSPMNLLQQFTDYNLGNLTKNNIDISSRSMTSETQQHIDMQQYIVALDLMLDCSDQIDEEEDVKYQRRRTRKGPQSKNLIAERKKKEELQKQAKQLQDKLEDHAEDDGANNNIKSEIQSQSGVDLIRPKTDDHQDDHKVSNGFHFGTPGDCSISKQSQDYSYAVHDHKTEQMEPQVEVAQLDRNQFFVKVFCEQKLGGFVLIEALSSLSLEVTNANMTSFRCLVSNVFIVEPIRRSEMAKPAENCIGLDDHQHQQHLHNHHFSPFHLHYPPNEA</sequence>
<organism evidence="7 8">
    <name type="scientific">Pyrus ussuriensis x Pyrus communis</name>
    <dbReference type="NCBI Taxonomy" id="2448454"/>
    <lineage>
        <taxon>Eukaryota</taxon>
        <taxon>Viridiplantae</taxon>
        <taxon>Streptophyta</taxon>
        <taxon>Embryophyta</taxon>
        <taxon>Tracheophyta</taxon>
        <taxon>Spermatophyta</taxon>
        <taxon>Magnoliopsida</taxon>
        <taxon>eudicotyledons</taxon>
        <taxon>Gunneridae</taxon>
        <taxon>Pentapetalae</taxon>
        <taxon>rosids</taxon>
        <taxon>fabids</taxon>
        <taxon>Rosales</taxon>
        <taxon>Rosaceae</taxon>
        <taxon>Amygdaloideae</taxon>
        <taxon>Maleae</taxon>
        <taxon>Pyrus</taxon>
    </lineage>
</organism>
<keyword evidence="3" id="KW-0804">Transcription</keyword>
<dbReference type="AlphaFoldDB" id="A0A5N5FBQ4"/>
<feature type="compositionally biased region" description="Polar residues" evidence="5">
    <location>
        <begin position="311"/>
        <end position="323"/>
    </location>
</feature>
<feature type="region of interest" description="Disordered" evidence="5">
    <location>
        <begin position="264"/>
        <end position="323"/>
    </location>
</feature>
<evidence type="ECO:0000256" key="3">
    <source>
        <dbReference type="ARBA" id="ARBA00023163"/>
    </source>
</evidence>
<evidence type="ECO:0000256" key="5">
    <source>
        <dbReference type="SAM" id="MobiDB-lite"/>
    </source>
</evidence>
<dbReference type="PANTHER" id="PTHR31945">
    <property type="entry name" value="TRANSCRIPTION FACTOR SCREAM2-RELATED"/>
    <property type="match status" value="1"/>
</dbReference>
<dbReference type="Pfam" id="PF14215">
    <property type="entry name" value="bHLH-MYC_N"/>
    <property type="match status" value="1"/>
</dbReference>
<evidence type="ECO:0000313" key="7">
    <source>
        <dbReference type="EMBL" id="KAB2600516.1"/>
    </source>
</evidence>
<name>A0A5N5FBQ4_9ROSA</name>
<reference evidence="7 8" key="1">
    <citation type="submission" date="2019-09" db="EMBL/GenBank/DDBJ databases">
        <authorList>
            <person name="Ou C."/>
        </authorList>
    </citation>
    <scope>NUCLEOTIDE SEQUENCE [LARGE SCALE GENOMIC DNA]</scope>
    <source>
        <strain evidence="7">S2</strain>
        <tissue evidence="7">Leaf</tissue>
    </source>
</reference>
<evidence type="ECO:0000256" key="1">
    <source>
        <dbReference type="ARBA" id="ARBA00004123"/>
    </source>
</evidence>
<feature type="domain" description="Transcription factor MYC/MYB N-terminal" evidence="6">
    <location>
        <begin position="8"/>
        <end position="140"/>
    </location>
</feature>
<accession>A0A5N5FBQ4</accession>
<dbReference type="InterPro" id="IPR051358">
    <property type="entry name" value="TF_AMS/ICE1/BHLH6-like"/>
</dbReference>
<gene>
    <name evidence="7" type="ORF">D8674_039888</name>
</gene>
<dbReference type="GO" id="GO:0043565">
    <property type="term" value="F:sequence-specific DNA binding"/>
    <property type="evidence" value="ECO:0007669"/>
    <property type="project" value="TreeGrafter"/>
</dbReference>
<comment type="caution">
    <text evidence="7">The sequence shown here is derived from an EMBL/GenBank/DDBJ whole genome shotgun (WGS) entry which is preliminary data.</text>
</comment>
<evidence type="ECO:0000256" key="4">
    <source>
        <dbReference type="ARBA" id="ARBA00023242"/>
    </source>
</evidence>
<dbReference type="GO" id="GO:0003700">
    <property type="term" value="F:DNA-binding transcription factor activity"/>
    <property type="evidence" value="ECO:0007669"/>
    <property type="project" value="TreeGrafter"/>
</dbReference>
<dbReference type="OrthoDB" id="1890947at2759"/>
<proteinExistence type="predicted"/>
<reference evidence="7 8" key="2">
    <citation type="submission" date="2019-11" db="EMBL/GenBank/DDBJ databases">
        <title>A de novo genome assembly of a pear dwarfing rootstock.</title>
        <authorList>
            <person name="Wang F."/>
            <person name="Wang J."/>
            <person name="Li S."/>
            <person name="Zhang Y."/>
            <person name="Fang M."/>
            <person name="Ma L."/>
            <person name="Zhao Y."/>
            <person name="Jiang S."/>
        </authorList>
    </citation>
    <scope>NUCLEOTIDE SEQUENCE [LARGE SCALE GENOMIC DNA]</scope>
    <source>
        <strain evidence="7">S2</strain>
        <tissue evidence="7">Leaf</tissue>
    </source>
</reference>
<dbReference type="PANTHER" id="PTHR31945:SF11">
    <property type="entry name" value="TRANSCRIPTION FACTOR ABORTED MICROSPORES"/>
    <property type="match status" value="1"/>
</dbReference>
<dbReference type="EMBL" id="SMOL01000745">
    <property type="protein sequence ID" value="KAB2600516.1"/>
    <property type="molecule type" value="Genomic_DNA"/>
</dbReference>
<protein>
    <submittedName>
        <fullName evidence="7">Transcription factor ABORTED MICROSPORES</fullName>
    </submittedName>
</protein>
<keyword evidence="4" id="KW-0539">Nucleus</keyword>
<keyword evidence="8" id="KW-1185">Reference proteome</keyword>
<dbReference type="InterPro" id="IPR025610">
    <property type="entry name" value="MYC/MYB_N"/>
</dbReference>
<dbReference type="GO" id="GO:0005634">
    <property type="term" value="C:nucleus"/>
    <property type="evidence" value="ECO:0007669"/>
    <property type="project" value="UniProtKB-SubCell"/>
</dbReference>
<evidence type="ECO:0000256" key="2">
    <source>
        <dbReference type="ARBA" id="ARBA00023015"/>
    </source>
</evidence>
<evidence type="ECO:0000259" key="6">
    <source>
        <dbReference type="Pfam" id="PF14215"/>
    </source>
</evidence>
<comment type="subcellular location">
    <subcellularLocation>
        <location evidence="1">Nucleus</location>
    </subcellularLocation>
</comment>
<evidence type="ECO:0000313" key="8">
    <source>
        <dbReference type="Proteomes" id="UP000327157"/>
    </source>
</evidence>